<feature type="region of interest" description="Disordered" evidence="1">
    <location>
        <begin position="482"/>
        <end position="605"/>
    </location>
</feature>
<feature type="compositionally biased region" description="Polar residues" evidence="1">
    <location>
        <begin position="684"/>
        <end position="726"/>
    </location>
</feature>
<name>A0A8H5LLY7_9AGAR</name>
<evidence type="ECO:0000313" key="3">
    <source>
        <dbReference type="Proteomes" id="UP000559027"/>
    </source>
</evidence>
<dbReference type="Proteomes" id="UP000559027">
    <property type="component" value="Unassembled WGS sequence"/>
</dbReference>
<reference evidence="2 3" key="1">
    <citation type="journal article" date="2020" name="ISME J.">
        <title>Uncovering the hidden diversity of litter-decomposition mechanisms in mushroom-forming fungi.</title>
        <authorList>
            <person name="Floudas D."/>
            <person name="Bentzer J."/>
            <person name="Ahren D."/>
            <person name="Johansson T."/>
            <person name="Persson P."/>
            <person name="Tunlid A."/>
        </authorList>
    </citation>
    <scope>NUCLEOTIDE SEQUENCE [LARGE SCALE GENOMIC DNA]</scope>
    <source>
        <strain evidence="2 3">CBS 146.42</strain>
    </source>
</reference>
<feature type="compositionally biased region" description="Polar residues" evidence="1">
    <location>
        <begin position="768"/>
        <end position="777"/>
    </location>
</feature>
<feature type="compositionally biased region" description="Basic and acidic residues" evidence="1">
    <location>
        <begin position="852"/>
        <end position="863"/>
    </location>
</feature>
<feature type="region of interest" description="Disordered" evidence="1">
    <location>
        <begin position="62"/>
        <end position="87"/>
    </location>
</feature>
<feature type="compositionally biased region" description="Basic and acidic residues" evidence="1">
    <location>
        <begin position="727"/>
        <end position="742"/>
    </location>
</feature>
<feature type="compositionally biased region" description="Polar residues" evidence="1">
    <location>
        <begin position="487"/>
        <end position="496"/>
    </location>
</feature>
<dbReference type="AlphaFoldDB" id="A0A8H5LLY7"/>
<evidence type="ECO:0000313" key="2">
    <source>
        <dbReference type="EMBL" id="KAF5362107.1"/>
    </source>
</evidence>
<feature type="compositionally biased region" description="Polar residues" evidence="1">
    <location>
        <begin position="584"/>
        <end position="605"/>
    </location>
</feature>
<feature type="compositionally biased region" description="Basic and acidic residues" evidence="1">
    <location>
        <begin position="871"/>
        <end position="880"/>
    </location>
</feature>
<feature type="region of interest" description="Disordered" evidence="1">
    <location>
        <begin position="622"/>
        <end position="880"/>
    </location>
</feature>
<keyword evidence="3" id="KW-1185">Reference proteome</keyword>
<dbReference type="EMBL" id="JAACJO010000002">
    <property type="protein sequence ID" value="KAF5362107.1"/>
    <property type="molecule type" value="Genomic_DNA"/>
</dbReference>
<feature type="compositionally biased region" description="Polar residues" evidence="1">
    <location>
        <begin position="537"/>
        <end position="560"/>
    </location>
</feature>
<feature type="compositionally biased region" description="Polar residues" evidence="1">
    <location>
        <begin position="802"/>
        <end position="813"/>
    </location>
</feature>
<accession>A0A8H5LLY7</accession>
<protein>
    <submittedName>
        <fullName evidence="2">Uncharacterized protein</fullName>
    </submittedName>
</protein>
<sequence length="880" mass="96997">MEGLMDFSFLPTFWNTATPLNPTYDRFRHHMPTPPLPGFLRPKKGKAQQALSVQAAVESNLVPSLGPPLSPSAPLQASERRPSQLSSASLSTLRYHLQPLQVQNPTQTHSPPRPQGLFFQASGFQIQGPITMIDNSQTVYGGMASTHPPGQHRRKEDAPAVLQKITDEINHLKVSDSQPPQAIFEPQIAPALENDPISHRNTLDQQMVFYGADVVHGFPQPKPLNNDILPGDVGIFYGTSGKFVVFFSIEDPSRGLLRGTIEKPFQSIFSRDPDQPWMWFHNIVFDVQPTPATEDYDMIFRHGDQPRFMLLAPGISQLRYQDPSQEALLFYLEQQSPVWHKIIDKHLREATSPRGLDRLIFVDAITQAPSYTYFSGLLALLRILPHYDLSLPSRVASNKPQLVLYIRGIPLSKPPPNPISTNPEFLMASSGPIPSDKLPPLSTANRYADTSLLANKRFDPSLPGPGPGAFEAPTRIYHRDVPLRNTPGLQDTSSVPSHDRKYVSLPGNKSRESALASQVDPQPPVSDGHMGRDPPYSNRQRAFSSATREVGGSSNSRTGPSNPPTSSPVDKFYEDPSVRFYPSSAYQPESGGISSSGKPDRQIFSSVDDNYWEPSYGRRHVIPENQASDRSISYNDPTTQSATLRDDRPIKGSFRKIGNNTSSAPKNVAESTAPPRKYDDPYFSCTNQPHENPSQIASSGMRQRQPPSTGKTSSGQSANRQGPPSSKSRELTSQDTRSHSRVPDMAWSHSSPIPTPTDYYPPVIPANAPSQFYNAISATDGASAGTSNDHAPYALVPVDNPQFESAQNRSRPQTGPDFVSPLSMSTRNYQGPGSSRGAQVQHSTSGKPGRNRHGEKPQKKYELWKYPGSISDDKSRNAKP</sequence>
<proteinExistence type="predicted"/>
<feature type="compositionally biased region" description="Polar residues" evidence="1">
    <location>
        <begin position="625"/>
        <end position="643"/>
    </location>
</feature>
<comment type="caution">
    <text evidence="2">The sequence shown here is derived from an EMBL/GenBank/DDBJ whole genome shotgun (WGS) entry which is preliminary data.</text>
</comment>
<evidence type="ECO:0000256" key="1">
    <source>
        <dbReference type="SAM" id="MobiDB-lite"/>
    </source>
</evidence>
<organism evidence="2 3">
    <name type="scientific">Leucocoprinus leucothites</name>
    <dbReference type="NCBI Taxonomy" id="201217"/>
    <lineage>
        <taxon>Eukaryota</taxon>
        <taxon>Fungi</taxon>
        <taxon>Dikarya</taxon>
        <taxon>Basidiomycota</taxon>
        <taxon>Agaricomycotina</taxon>
        <taxon>Agaricomycetes</taxon>
        <taxon>Agaricomycetidae</taxon>
        <taxon>Agaricales</taxon>
        <taxon>Agaricineae</taxon>
        <taxon>Agaricaceae</taxon>
        <taxon>Leucocoprinus</taxon>
    </lineage>
</organism>
<gene>
    <name evidence="2" type="ORF">D9756_002108</name>
</gene>
<feature type="compositionally biased region" description="Polar residues" evidence="1">
    <location>
        <begin position="822"/>
        <end position="846"/>
    </location>
</feature>